<reference evidence="1 2" key="1">
    <citation type="submission" date="2014-04" db="EMBL/GenBank/DDBJ databases">
        <title>Evolutionary Origins and Diversification of the Mycorrhizal Mutualists.</title>
        <authorList>
            <consortium name="DOE Joint Genome Institute"/>
            <consortium name="Mycorrhizal Genomics Consortium"/>
            <person name="Kohler A."/>
            <person name="Kuo A."/>
            <person name="Nagy L.G."/>
            <person name="Floudas D."/>
            <person name="Copeland A."/>
            <person name="Barry K.W."/>
            <person name="Cichocki N."/>
            <person name="Veneault-Fourrey C."/>
            <person name="LaButti K."/>
            <person name="Lindquist E.A."/>
            <person name="Lipzen A."/>
            <person name="Lundell T."/>
            <person name="Morin E."/>
            <person name="Murat C."/>
            <person name="Riley R."/>
            <person name="Ohm R."/>
            <person name="Sun H."/>
            <person name="Tunlid A."/>
            <person name="Henrissat B."/>
            <person name="Grigoriev I.V."/>
            <person name="Hibbett D.S."/>
            <person name="Martin F."/>
        </authorList>
    </citation>
    <scope>NUCLEOTIDE SEQUENCE [LARGE SCALE GENOMIC DNA]</scope>
    <source>
        <strain evidence="1 2">FD-317 M1</strain>
    </source>
</reference>
<gene>
    <name evidence="1" type="ORF">GYMLUDRAFT_599936</name>
</gene>
<dbReference type="Proteomes" id="UP000053593">
    <property type="component" value="Unassembled WGS sequence"/>
</dbReference>
<accession>A0A0D0CWU5</accession>
<name>A0A0D0CWU5_9AGAR</name>
<protein>
    <submittedName>
        <fullName evidence="1">Uncharacterized protein</fullName>
    </submittedName>
</protein>
<organism evidence="1 2">
    <name type="scientific">Collybiopsis luxurians FD-317 M1</name>
    <dbReference type="NCBI Taxonomy" id="944289"/>
    <lineage>
        <taxon>Eukaryota</taxon>
        <taxon>Fungi</taxon>
        <taxon>Dikarya</taxon>
        <taxon>Basidiomycota</taxon>
        <taxon>Agaricomycotina</taxon>
        <taxon>Agaricomycetes</taxon>
        <taxon>Agaricomycetidae</taxon>
        <taxon>Agaricales</taxon>
        <taxon>Marasmiineae</taxon>
        <taxon>Omphalotaceae</taxon>
        <taxon>Collybiopsis</taxon>
        <taxon>Collybiopsis luxurians</taxon>
    </lineage>
</organism>
<dbReference type="AlphaFoldDB" id="A0A0D0CWU5"/>
<keyword evidence="2" id="KW-1185">Reference proteome</keyword>
<evidence type="ECO:0000313" key="2">
    <source>
        <dbReference type="Proteomes" id="UP000053593"/>
    </source>
</evidence>
<dbReference type="EMBL" id="KN834774">
    <property type="protein sequence ID" value="KIK60613.1"/>
    <property type="molecule type" value="Genomic_DNA"/>
</dbReference>
<evidence type="ECO:0000313" key="1">
    <source>
        <dbReference type="EMBL" id="KIK60613.1"/>
    </source>
</evidence>
<sequence>METRLDFYFSRFHTARPPDRMFSVLHIMTEVCCRCHALRKHNTLSGRQTVPIPSQKTRYQLPLFKEGLEISSVLGVVSEIHIINSKLH</sequence>
<proteinExistence type="predicted"/>
<dbReference type="HOGENOM" id="CLU_2469317_0_0_1"/>